<gene>
    <name evidence="7" type="ORF">TU73_12865</name>
</gene>
<evidence type="ECO:0000256" key="4">
    <source>
        <dbReference type="ARBA" id="ARBA00022764"/>
    </source>
</evidence>
<dbReference type="InterPro" id="IPR036316">
    <property type="entry name" value="Pili_assmbl_chap_C_dom_sf"/>
</dbReference>
<dbReference type="PANTHER" id="PTHR30251:SF3">
    <property type="entry name" value="FIMBRIAL CHAPARONE PROTEIN"/>
    <property type="match status" value="1"/>
</dbReference>
<dbReference type="Proteomes" id="UP000051446">
    <property type="component" value="Unassembled WGS sequence"/>
</dbReference>
<dbReference type="GO" id="GO:0030288">
    <property type="term" value="C:outer membrane-bounded periplasmic space"/>
    <property type="evidence" value="ECO:0007669"/>
    <property type="project" value="InterPro"/>
</dbReference>
<evidence type="ECO:0000256" key="1">
    <source>
        <dbReference type="ARBA" id="ARBA00004418"/>
    </source>
</evidence>
<reference evidence="7 8" key="1">
    <citation type="submission" date="2015-02" db="EMBL/GenBank/DDBJ databases">
        <title>Pseudomonas helleri sp. nov. and Pseudomonas weihenstephanensis sp. nov., isolated from raw cows milk.</title>
        <authorList>
            <person name="von Neubeck M."/>
            <person name="Huptas C."/>
            <person name="Wenning M."/>
            <person name="Scherer S."/>
        </authorList>
    </citation>
    <scope>NUCLEOTIDE SEQUENCE [LARGE SCALE GENOMIC DNA]</scope>
    <source>
        <strain evidence="7 8">DSM 17149</strain>
    </source>
</reference>
<keyword evidence="4" id="KW-0574">Periplasm</keyword>
<protein>
    <recommendedName>
        <fullName evidence="6">Pili assembly chaperone N-terminal domain-containing protein</fullName>
    </recommendedName>
</protein>
<dbReference type="InterPro" id="IPR016147">
    <property type="entry name" value="Pili_assmbl_chaperone_N"/>
</dbReference>
<dbReference type="AlphaFoldDB" id="A0A0R2YAH9"/>
<comment type="subcellular location">
    <subcellularLocation>
        <location evidence="1">Periplasm</location>
    </subcellularLocation>
</comment>
<dbReference type="Pfam" id="PF00345">
    <property type="entry name" value="PapD_N"/>
    <property type="match status" value="1"/>
</dbReference>
<dbReference type="SUPFAM" id="SSF49584">
    <property type="entry name" value="Periplasmic chaperone C-domain"/>
    <property type="match status" value="1"/>
</dbReference>
<dbReference type="PANTHER" id="PTHR30251">
    <property type="entry name" value="PILUS ASSEMBLY CHAPERONE"/>
    <property type="match status" value="1"/>
</dbReference>
<keyword evidence="5" id="KW-0143">Chaperone</keyword>
<evidence type="ECO:0000256" key="2">
    <source>
        <dbReference type="ARBA" id="ARBA00007399"/>
    </source>
</evidence>
<accession>A0A0R2YAH9</accession>
<feature type="domain" description="Pili assembly chaperone N-terminal" evidence="6">
    <location>
        <begin position="11"/>
        <end position="126"/>
    </location>
</feature>
<dbReference type="InterPro" id="IPR050643">
    <property type="entry name" value="Periplasmic_pilus_chap"/>
</dbReference>
<dbReference type="GO" id="GO:0071555">
    <property type="term" value="P:cell wall organization"/>
    <property type="evidence" value="ECO:0007669"/>
    <property type="project" value="InterPro"/>
</dbReference>
<evidence type="ECO:0000256" key="3">
    <source>
        <dbReference type="ARBA" id="ARBA00022729"/>
    </source>
</evidence>
<dbReference type="InterPro" id="IPR001829">
    <property type="entry name" value="Pili_assmbl_chaperone_bac"/>
</dbReference>
<keyword evidence="3" id="KW-0732">Signal</keyword>
<dbReference type="SUPFAM" id="SSF49354">
    <property type="entry name" value="PapD-like"/>
    <property type="match status" value="1"/>
</dbReference>
<name>A0A0R2YAH9_9PSED</name>
<dbReference type="InterPro" id="IPR013783">
    <property type="entry name" value="Ig-like_fold"/>
</dbReference>
<comment type="similarity">
    <text evidence="2">Belongs to the periplasmic pilus chaperone family.</text>
</comment>
<dbReference type="Gene3D" id="2.60.40.10">
    <property type="entry name" value="Immunoglobulins"/>
    <property type="match status" value="2"/>
</dbReference>
<dbReference type="NCBIfam" id="NF007392">
    <property type="entry name" value="PRK09918.1"/>
    <property type="match status" value="1"/>
</dbReference>
<evidence type="ECO:0000313" key="8">
    <source>
        <dbReference type="Proteomes" id="UP000051446"/>
    </source>
</evidence>
<evidence type="ECO:0000256" key="5">
    <source>
        <dbReference type="ARBA" id="ARBA00023186"/>
    </source>
</evidence>
<comment type="caution">
    <text evidence="7">The sequence shown here is derived from an EMBL/GenBank/DDBJ whole genome shotgun (WGS) entry which is preliminary data.</text>
</comment>
<proteinExistence type="inferred from homology"/>
<organism evidence="7 8">
    <name type="scientific">Pseudomonas libanensis</name>
    <dbReference type="NCBI Taxonomy" id="75588"/>
    <lineage>
        <taxon>Bacteria</taxon>
        <taxon>Pseudomonadati</taxon>
        <taxon>Pseudomonadota</taxon>
        <taxon>Gammaproteobacteria</taxon>
        <taxon>Pseudomonadales</taxon>
        <taxon>Pseudomonadaceae</taxon>
        <taxon>Pseudomonas</taxon>
    </lineage>
</organism>
<dbReference type="PATRIC" id="fig|75588.4.peg.4983"/>
<dbReference type="PRINTS" id="PR00969">
    <property type="entry name" value="CHAPERONPILI"/>
</dbReference>
<dbReference type="EMBL" id="JYLH01000007">
    <property type="protein sequence ID" value="KRP45509.1"/>
    <property type="molecule type" value="Genomic_DNA"/>
</dbReference>
<evidence type="ECO:0000259" key="6">
    <source>
        <dbReference type="Pfam" id="PF00345"/>
    </source>
</evidence>
<dbReference type="InterPro" id="IPR008962">
    <property type="entry name" value="PapD-like_sf"/>
</dbReference>
<evidence type="ECO:0000313" key="7">
    <source>
        <dbReference type="EMBL" id="KRP45509.1"/>
    </source>
</evidence>
<sequence>MLGFAQAHASGMSPDRTVLLIDEGQGEATINVTNTDKGPSLLVSAVYNLDSDNEDIIVVSPPMARVEAGDTQSVRFILEQKEPSTVQRLRRATFEGIPPNSDSGSSKVGMTLMHDMPVIISPKGLKKDLTPWKNLTWTSAPGKLVVKNPSPYVIRLLPVVELLPGDQTVTLPNTYILPGQTLSLDLPKDQRTVATHIKIKPANLHGYAADPFSAPIE</sequence>